<sequence length="365" mass="40987">MILSKLATLAALALSTFSVVQSKLLFEDTFDKLDFSKWEHELTMSGGGNWEFEWYVNNRSNSYVRDGVLYIKPTLTEDAIGENTLRTGTVDIWGGAPADQCTGNNFYGCFRSAPASGNVINPIRSARLRTAKSFSFQYGRVEVVAKLPKGDWLWPAIWMLPKYNEYGNWPASGEIDIMESRGNGPSYPAEGGHNAFGSTLHWGPAWDQNRFPLTHKVWFTPDGSSLGDAFHTYGLYWDQNGLYTYIDDESKKVLQVDFKEKGFWEKGGFPSTDDNPWVGENNAAPFNREFYIVMNLAVGGTGNYFPDGQGGKPWANGDPHAPNAFYNAKGQWYPTWKGEDAALKIDSVRVWSLNTTTQATEERFF</sequence>
<evidence type="ECO:0000259" key="3">
    <source>
        <dbReference type="PROSITE" id="PS51762"/>
    </source>
</evidence>
<dbReference type="Gene3D" id="2.60.120.200">
    <property type="match status" value="1"/>
</dbReference>
<dbReference type="EMBL" id="RRYP01011065">
    <property type="protein sequence ID" value="TNV77979.1"/>
    <property type="molecule type" value="Genomic_DNA"/>
</dbReference>
<keyword evidence="5" id="KW-1185">Reference proteome</keyword>
<evidence type="ECO:0000313" key="5">
    <source>
        <dbReference type="Proteomes" id="UP000785679"/>
    </source>
</evidence>
<dbReference type="CDD" id="cd08024">
    <property type="entry name" value="GH16_CCF"/>
    <property type="match status" value="1"/>
</dbReference>
<dbReference type="InterPro" id="IPR013320">
    <property type="entry name" value="ConA-like_dom_sf"/>
</dbReference>
<dbReference type="InterPro" id="IPR000757">
    <property type="entry name" value="Beta-glucanase-like"/>
</dbReference>
<evidence type="ECO:0000256" key="2">
    <source>
        <dbReference type="SAM" id="SignalP"/>
    </source>
</evidence>
<dbReference type="GO" id="GO:0005975">
    <property type="term" value="P:carbohydrate metabolic process"/>
    <property type="evidence" value="ECO:0007669"/>
    <property type="project" value="InterPro"/>
</dbReference>
<feature type="chain" id="PRO_5035299751" description="GH16 domain-containing protein" evidence="2">
    <location>
        <begin position="23"/>
        <end position="365"/>
    </location>
</feature>
<feature type="domain" description="GH16" evidence="3">
    <location>
        <begin position="7"/>
        <end position="356"/>
    </location>
</feature>
<dbReference type="InterPro" id="IPR050546">
    <property type="entry name" value="Glycosyl_Hydrlase_16"/>
</dbReference>
<name>A0A8J8NPG5_HALGN</name>
<reference evidence="4" key="1">
    <citation type="submission" date="2019-06" db="EMBL/GenBank/DDBJ databases">
        <authorList>
            <person name="Zheng W."/>
        </authorList>
    </citation>
    <scope>NUCLEOTIDE SEQUENCE</scope>
    <source>
        <strain evidence="4">QDHG01</strain>
    </source>
</reference>
<evidence type="ECO:0000256" key="1">
    <source>
        <dbReference type="ARBA" id="ARBA00006865"/>
    </source>
</evidence>
<protein>
    <recommendedName>
        <fullName evidence="3">GH16 domain-containing protein</fullName>
    </recommendedName>
</protein>
<dbReference type="Pfam" id="PF00722">
    <property type="entry name" value="Glyco_hydro_16"/>
    <property type="match status" value="1"/>
</dbReference>
<dbReference type="GO" id="GO:0004553">
    <property type="term" value="F:hydrolase activity, hydrolyzing O-glycosyl compounds"/>
    <property type="evidence" value="ECO:0007669"/>
    <property type="project" value="InterPro"/>
</dbReference>
<gene>
    <name evidence="4" type="ORF">FGO68_gene3752</name>
</gene>
<evidence type="ECO:0000313" key="4">
    <source>
        <dbReference type="EMBL" id="TNV77979.1"/>
    </source>
</evidence>
<dbReference type="AlphaFoldDB" id="A0A8J8NPG5"/>
<comment type="similarity">
    <text evidence="1">Belongs to the glycosyl hydrolase 16 family.</text>
</comment>
<dbReference type="PANTHER" id="PTHR10963:SF55">
    <property type="entry name" value="GLYCOSIDE HYDROLASE FAMILY 16 PROTEIN"/>
    <property type="match status" value="1"/>
</dbReference>
<accession>A0A8J8NPG5</accession>
<feature type="signal peptide" evidence="2">
    <location>
        <begin position="1"/>
        <end position="22"/>
    </location>
</feature>
<dbReference type="PANTHER" id="PTHR10963">
    <property type="entry name" value="GLYCOSYL HYDROLASE-RELATED"/>
    <property type="match status" value="1"/>
</dbReference>
<dbReference type="Proteomes" id="UP000785679">
    <property type="component" value="Unassembled WGS sequence"/>
</dbReference>
<dbReference type="SUPFAM" id="SSF49899">
    <property type="entry name" value="Concanavalin A-like lectins/glucanases"/>
    <property type="match status" value="1"/>
</dbReference>
<proteinExistence type="inferred from homology"/>
<keyword evidence="2" id="KW-0732">Signal</keyword>
<dbReference type="PROSITE" id="PS51762">
    <property type="entry name" value="GH16_2"/>
    <property type="match status" value="1"/>
</dbReference>
<dbReference type="OrthoDB" id="4781at2759"/>
<comment type="caution">
    <text evidence="4">The sequence shown here is derived from an EMBL/GenBank/DDBJ whole genome shotgun (WGS) entry which is preliminary data.</text>
</comment>
<organism evidence="4 5">
    <name type="scientific">Halteria grandinella</name>
    <dbReference type="NCBI Taxonomy" id="5974"/>
    <lineage>
        <taxon>Eukaryota</taxon>
        <taxon>Sar</taxon>
        <taxon>Alveolata</taxon>
        <taxon>Ciliophora</taxon>
        <taxon>Intramacronucleata</taxon>
        <taxon>Spirotrichea</taxon>
        <taxon>Stichotrichia</taxon>
        <taxon>Sporadotrichida</taxon>
        <taxon>Halteriidae</taxon>
        <taxon>Halteria</taxon>
    </lineage>
</organism>